<organism evidence="6 7">
    <name type="scientific">Gilvimarinus algae</name>
    <dbReference type="NCBI Taxonomy" id="3058037"/>
    <lineage>
        <taxon>Bacteria</taxon>
        <taxon>Pseudomonadati</taxon>
        <taxon>Pseudomonadota</taxon>
        <taxon>Gammaproteobacteria</taxon>
        <taxon>Cellvibrionales</taxon>
        <taxon>Cellvibrionaceae</taxon>
        <taxon>Gilvimarinus</taxon>
    </lineage>
</organism>
<dbReference type="PANTHER" id="PTHR30404:SF0">
    <property type="entry name" value="N-ACETYLMURAMOYL-L-ALANINE AMIDASE AMIC"/>
    <property type="match status" value="1"/>
</dbReference>
<accession>A0ABT8TBR2</accession>
<dbReference type="SUPFAM" id="SSF53187">
    <property type="entry name" value="Zn-dependent exopeptidases"/>
    <property type="match status" value="1"/>
</dbReference>
<dbReference type="GO" id="GO:0008745">
    <property type="term" value="F:N-acetylmuramoyl-L-alanine amidase activity"/>
    <property type="evidence" value="ECO:0007669"/>
    <property type="project" value="UniProtKB-EC"/>
</dbReference>
<evidence type="ECO:0000259" key="5">
    <source>
        <dbReference type="PROSITE" id="PS51782"/>
    </source>
</evidence>
<dbReference type="Gene3D" id="3.10.350.10">
    <property type="entry name" value="LysM domain"/>
    <property type="match status" value="1"/>
</dbReference>
<dbReference type="SUPFAM" id="SSF54106">
    <property type="entry name" value="LysM domain"/>
    <property type="match status" value="1"/>
</dbReference>
<dbReference type="CDD" id="cd00118">
    <property type="entry name" value="LysM"/>
    <property type="match status" value="1"/>
</dbReference>
<comment type="caution">
    <text evidence="6">The sequence shown here is derived from an EMBL/GenBank/DDBJ whole genome shotgun (WGS) entry which is preliminary data.</text>
</comment>
<proteinExistence type="predicted"/>
<keyword evidence="7" id="KW-1185">Reference proteome</keyword>
<reference evidence="6" key="1">
    <citation type="submission" date="2023-07" db="EMBL/GenBank/DDBJ databases">
        <title>Gilvimarinus algae sp. nov., isolated from the surface of Kelp.</title>
        <authorList>
            <person name="Sun Y.Y."/>
            <person name="Gong Y."/>
            <person name="Du Z.J."/>
        </authorList>
    </citation>
    <scope>NUCLEOTIDE SEQUENCE</scope>
    <source>
        <strain evidence="6">SDUM040014</strain>
    </source>
</reference>
<feature type="signal peptide" evidence="4">
    <location>
        <begin position="1"/>
        <end position="27"/>
    </location>
</feature>
<dbReference type="EC" id="3.5.1.28" evidence="2"/>
<dbReference type="InterPro" id="IPR002508">
    <property type="entry name" value="MurNAc-LAA_cat"/>
</dbReference>
<dbReference type="SMART" id="SM00646">
    <property type="entry name" value="Ami_3"/>
    <property type="match status" value="1"/>
</dbReference>
<comment type="catalytic activity">
    <reaction evidence="1">
        <text>Hydrolyzes the link between N-acetylmuramoyl residues and L-amino acid residues in certain cell-wall glycopeptides.</text>
        <dbReference type="EC" id="3.5.1.28"/>
    </reaction>
</comment>
<dbReference type="InterPro" id="IPR021731">
    <property type="entry name" value="AMIN_dom"/>
</dbReference>
<evidence type="ECO:0000256" key="1">
    <source>
        <dbReference type="ARBA" id="ARBA00001561"/>
    </source>
</evidence>
<dbReference type="InterPro" id="IPR050695">
    <property type="entry name" value="N-acetylmuramoyl_amidase_3"/>
</dbReference>
<dbReference type="Pfam" id="PF01520">
    <property type="entry name" value="Amidase_3"/>
    <property type="match status" value="1"/>
</dbReference>
<evidence type="ECO:0000313" key="7">
    <source>
        <dbReference type="Proteomes" id="UP001168380"/>
    </source>
</evidence>
<dbReference type="Pfam" id="PF11741">
    <property type="entry name" value="AMIN"/>
    <property type="match status" value="1"/>
</dbReference>
<feature type="domain" description="LysM" evidence="5">
    <location>
        <begin position="405"/>
        <end position="448"/>
    </location>
</feature>
<evidence type="ECO:0000256" key="4">
    <source>
        <dbReference type="SAM" id="SignalP"/>
    </source>
</evidence>
<dbReference type="Gene3D" id="3.40.630.40">
    <property type="entry name" value="Zn-dependent exopeptidases"/>
    <property type="match status" value="1"/>
</dbReference>
<dbReference type="PROSITE" id="PS51782">
    <property type="entry name" value="LYSM"/>
    <property type="match status" value="1"/>
</dbReference>
<dbReference type="InterPro" id="IPR018392">
    <property type="entry name" value="LysM"/>
</dbReference>
<evidence type="ECO:0000256" key="2">
    <source>
        <dbReference type="ARBA" id="ARBA00011901"/>
    </source>
</evidence>
<feature type="chain" id="PRO_5045329959" description="N-acetylmuramoyl-L-alanine amidase" evidence="4">
    <location>
        <begin position="28"/>
        <end position="452"/>
    </location>
</feature>
<keyword evidence="4" id="KW-0732">Signal</keyword>
<dbReference type="Proteomes" id="UP001168380">
    <property type="component" value="Unassembled WGS sequence"/>
</dbReference>
<dbReference type="InterPro" id="IPR036779">
    <property type="entry name" value="LysM_dom_sf"/>
</dbReference>
<dbReference type="Gene3D" id="2.60.40.3500">
    <property type="match status" value="1"/>
</dbReference>
<name>A0ABT8TBR2_9GAMM</name>
<dbReference type="Pfam" id="PF01476">
    <property type="entry name" value="LysM"/>
    <property type="match status" value="1"/>
</dbReference>
<evidence type="ECO:0000313" key="6">
    <source>
        <dbReference type="EMBL" id="MDO3381085.1"/>
    </source>
</evidence>
<dbReference type="EMBL" id="JAULRT010000032">
    <property type="protein sequence ID" value="MDO3381085.1"/>
    <property type="molecule type" value="Genomic_DNA"/>
</dbReference>
<dbReference type="CDD" id="cd02696">
    <property type="entry name" value="MurNAc-LAA"/>
    <property type="match status" value="1"/>
</dbReference>
<keyword evidence="3 6" id="KW-0378">Hydrolase</keyword>
<dbReference type="RefSeq" id="WP_302711209.1">
    <property type="nucleotide sequence ID" value="NZ_JAULRT010000032.1"/>
</dbReference>
<dbReference type="PANTHER" id="PTHR30404">
    <property type="entry name" value="N-ACETYLMURAMOYL-L-ALANINE AMIDASE"/>
    <property type="match status" value="1"/>
</dbReference>
<dbReference type="SMART" id="SM00257">
    <property type="entry name" value="LysM"/>
    <property type="match status" value="1"/>
</dbReference>
<sequence>MAFINNTKRILSGFLAALALFAPSVLAATDVEGVRLWRAPDHTRLVFDLSAPAEHTLFTLENPERVVIDVRNARFKSSFASLDLSETPIKDIRHSPRDGTDLRVVLDLSTAVNPNSFFLQRQAGAADRLVVDLKDLRPTPKGPPPVSVPEPSESRRDVIVAVDAGHGGEDPGALGPNGLREKDVVFSIAKILVDKINAEPGYTAKLVRTGDYYVALRERRNIARKMQADLFMSIHADAFTKPSAKGASVFALSRSGATSEMARFLAQRENESDLIGGVGSVSLEDKDEVLAGVLVDLSMTATLGASLQVGDYVLKSMGRVAHLHKHQVEQAGFAVLKSPDVPSILVETGFISNPTEAKNLGSRRYREKLADQLVAGVRQYFNQYPPAGTYLAWKKYGGGEAGQITEYTIARGDTLSDIAKRFNISVSQLQQFNDLDNHMIRVGQVLRIPPTT</sequence>
<evidence type="ECO:0000256" key="3">
    <source>
        <dbReference type="ARBA" id="ARBA00022801"/>
    </source>
</evidence>
<gene>
    <name evidence="6" type="ORF">QWI16_02800</name>
</gene>
<protein>
    <recommendedName>
        <fullName evidence="2">N-acetylmuramoyl-L-alanine amidase</fullName>
        <ecNumber evidence="2">3.5.1.28</ecNumber>
    </recommendedName>
</protein>